<evidence type="ECO:0000313" key="3">
    <source>
        <dbReference type="Proteomes" id="UP000031671"/>
    </source>
</evidence>
<dbReference type="AlphaFoldDB" id="A0A0B8P7U2"/>
<keyword evidence="1" id="KW-0732">Signal</keyword>
<feature type="chain" id="PRO_5002121913" evidence="1">
    <location>
        <begin position="19"/>
        <end position="185"/>
    </location>
</feature>
<organism evidence="2 3">
    <name type="scientific">Vibrio ishigakensis</name>
    <dbReference type="NCBI Taxonomy" id="1481914"/>
    <lineage>
        <taxon>Bacteria</taxon>
        <taxon>Pseudomonadati</taxon>
        <taxon>Pseudomonadota</taxon>
        <taxon>Gammaproteobacteria</taxon>
        <taxon>Vibrionales</taxon>
        <taxon>Vibrionaceae</taxon>
        <taxon>Vibrio</taxon>
    </lineage>
</organism>
<comment type="caution">
    <text evidence="2">The sequence shown here is derived from an EMBL/GenBank/DDBJ whole genome shotgun (WGS) entry which is preliminary data.</text>
</comment>
<gene>
    <name evidence="2" type="ORF">JCM19231_546</name>
</gene>
<name>A0A0B8P7U2_9VIBR</name>
<reference evidence="2 3" key="1">
    <citation type="submission" date="2015-01" db="EMBL/GenBank/DDBJ databases">
        <title>Vibrio sp. C1 JCM 19231 whole genome shotgun sequence.</title>
        <authorList>
            <person name="Sawabe T."/>
            <person name="Meirelles P."/>
            <person name="Feng G."/>
            <person name="Sayaka M."/>
            <person name="Hattori M."/>
            <person name="Ohkuma M."/>
        </authorList>
    </citation>
    <scope>NUCLEOTIDE SEQUENCE [LARGE SCALE GENOMIC DNA]</scope>
    <source>
        <strain evidence="3">JCM 19231</strain>
    </source>
</reference>
<keyword evidence="3" id="KW-1185">Reference proteome</keyword>
<evidence type="ECO:0000313" key="2">
    <source>
        <dbReference type="EMBL" id="GAM58969.1"/>
    </source>
</evidence>
<dbReference type="Proteomes" id="UP000031671">
    <property type="component" value="Unassembled WGS sequence"/>
</dbReference>
<proteinExistence type="predicted"/>
<reference evidence="2 3" key="2">
    <citation type="submission" date="2015-01" db="EMBL/GenBank/DDBJ databases">
        <authorList>
            <consortium name="NBRP consortium"/>
            <person name="Sawabe T."/>
            <person name="Meirelles P."/>
            <person name="Feng G."/>
            <person name="Sayaka M."/>
            <person name="Hattori M."/>
            <person name="Ohkuma M."/>
        </authorList>
    </citation>
    <scope>NUCLEOTIDE SEQUENCE [LARGE SCALE GENOMIC DNA]</scope>
    <source>
        <strain evidence="3">JCM 19231</strain>
    </source>
</reference>
<protein>
    <submittedName>
        <fullName evidence="2">Uncharacterized protein</fullName>
    </submittedName>
</protein>
<evidence type="ECO:0000256" key="1">
    <source>
        <dbReference type="SAM" id="SignalP"/>
    </source>
</evidence>
<dbReference type="RefSeq" id="WP_261835921.1">
    <property type="nucleotide sequence ID" value="NZ_AP024882.1"/>
</dbReference>
<accession>A0A0B8P7U2</accession>
<dbReference type="EMBL" id="BBRZ01000115">
    <property type="protein sequence ID" value="GAM58969.1"/>
    <property type="molecule type" value="Genomic_DNA"/>
</dbReference>
<feature type="signal peptide" evidence="1">
    <location>
        <begin position="1"/>
        <end position="18"/>
    </location>
</feature>
<sequence>MKWSFALLFGAIAMPALAQSEQVTPTNCDASAFERPEAISVDMSTFAELKSAARFVFIPSQYDPKLYQSEKRYSQAEVQLFIDTNYVCSVGNKDGYLLIPSMVTSGGSGLFYYIALYKQQPGYWELEDEMFLGDRIELKSLTYNKDMFKVEYAQHSVEQAMVEEPKEFVSRKFLITDNKLTEQTN</sequence>